<evidence type="ECO:0000256" key="1">
    <source>
        <dbReference type="SAM" id="MobiDB-lite"/>
    </source>
</evidence>
<protein>
    <submittedName>
        <fullName evidence="3">Uncharacterized protein LOC115726381</fullName>
    </submittedName>
</protein>
<dbReference type="AlphaFoldDB" id="A0A8B8MRD7"/>
<proteinExistence type="predicted"/>
<reference evidence="3" key="1">
    <citation type="submission" date="2025-08" db="UniProtKB">
        <authorList>
            <consortium name="RefSeq"/>
        </authorList>
    </citation>
    <scope>IDENTIFICATION</scope>
    <source>
        <tissue evidence="3">Leaf</tissue>
    </source>
</reference>
<feature type="region of interest" description="Disordered" evidence="1">
    <location>
        <begin position="77"/>
        <end position="106"/>
    </location>
</feature>
<dbReference type="PANTHER" id="PTHR35099:SF2">
    <property type="entry name" value="OS02G0182700 PROTEIN"/>
    <property type="match status" value="1"/>
</dbReference>
<name>A0A8B8MRD7_9MYRT</name>
<feature type="compositionally biased region" description="Polar residues" evidence="1">
    <location>
        <begin position="274"/>
        <end position="286"/>
    </location>
</feature>
<dbReference type="Proteomes" id="UP000827889">
    <property type="component" value="Chromosome 4"/>
</dbReference>
<feature type="compositionally biased region" description="Polar residues" evidence="1">
    <location>
        <begin position="82"/>
        <end position="91"/>
    </location>
</feature>
<feature type="compositionally biased region" description="Low complexity" evidence="1">
    <location>
        <begin position="32"/>
        <end position="47"/>
    </location>
</feature>
<accession>A0A8B8MRD7</accession>
<dbReference type="RefSeq" id="XP_030512089.1">
    <property type="nucleotide sequence ID" value="XM_030656229.2"/>
</dbReference>
<feature type="compositionally biased region" description="Low complexity" evidence="1">
    <location>
        <begin position="93"/>
        <end position="103"/>
    </location>
</feature>
<sequence>MAAKDDWVKTAMAEDRMVAALLMRLKQEPHRASALQSSASASASAAAVDSLPPPRWGIRQPRSRIAFRCEVVSPMKRCGDSARNSPTTPLSWSAGTASSSGTADGFDDSNLQVCGSSASTSKGIVSTDSGTLDIKKSRKRKTFAELKEEEGLLLKERVHLEKEIATLSATFKEQRTRNKSLKQMKVDVDMNTTKITISATHEPEKANSNLHGLEGPLTADHAASTLLTRVASPSRSSDSHQSRGSPEKQNTSFLLPDLNMVPSEEDPFSEALNGVSSGETLRVSVN</sequence>
<dbReference type="PANTHER" id="PTHR35099">
    <property type="entry name" value="OS02G0182700 PROTEIN"/>
    <property type="match status" value="1"/>
</dbReference>
<keyword evidence="2" id="KW-1185">Reference proteome</keyword>
<dbReference type="OrthoDB" id="1696863at2759"/>
<dbReference type="GeneID" id="115726381"/>
<gene>
    <name evidence="3" type="primary">LOC115726381</name>
</gene>
<evidence type="ECO:0000313" key="2">
    <source>
        <dbReference type="Proteomes" id="UP000827889"/>
    </source>
</evidence>
<feature type="region of interest" description="Disordered" evidence="1">
    <location>
        <begin position="31"/>
        <end position="59"/>
    </location>
</feature>
<organism evidence="2 3">
    <name type="scientific">Rhodamnia argentea</name>
    <dbReference type="NCBI Taxonomy" id="178133"/>
    <lineage>
        <taxon>Eukaryota</taxon>
        <taxon>Viridiplantae</taxon>
        <taxon>Streptophyta</taxon>
        <taxon>Embryophyta</taxon>
        <taxon>Tracheophyta</taxon>
        <taxon>Spermatophyta</taxon>
        <taxon>Magnoliopsida</taxon>
        <taxon>eudicotyledons</taxon>
        <taxon>Gunneridae</taxon>
        <taxon>Pentapetalae</taxon>
        <taxon>rosids</taxon>
        <taxon>malvids</taxon>
        <taxon>Myrtales</taxon>
        <taxon>Myrtaceae</taxon>
        <taxon>Myrtoideae</taxon>
        <taxon>Myrteae</taxon>
        <taxon>Australasian group</taxon>
        <taxon>Rhodamnia</taxon>
    </lineage>
</organism>
<evidence type="ECO:0000313" key="3">
    <source>
        <dbReference type="RefSeq" id="XP_030512089.1"/>
    </source>
</evidence>
<dbReference type="KEGG" id="rarg:115726381"/>
<feature type="region of interest" description="Disordered" evidence="1">
    <location>
        <begin position="229"/>
        <end position="286"/>
    </location>
</feature>